<reference evidence="1" key="1">
    <citation type="submission" date="2021-09" db="EMBL/GenBank/DDBJ databases">
        <title>A high-quality genome of the endoparasitic fungus Hirsutella rhossiliensis with a comparison of Hirsutella genomes reveals transposable elements contributing to genome size variation.</title>
        <authorList>
            <person name="Lin R."/>
            <person name="Jiao Y."/>
            <person name="Sun X."/>
            <person name="Ling J."/>
            <person name="Xie B."/>
            <person name="Cheng X."/>
        </authorList>
    </citation>
    <scope>NUCLEOTIDE SEQUENCE</scope>
    <source>
        <strain evidence="1">HR02</strain>
    </source>
</reference>
<comment type="caution">
    <text evidence="1">The sequence shown here is derived from an EMBL/GenBank/DDBJ whole genome shotgun (WGS) entry which is preliminary data.</text>
</comment>
<dbReference type="InterPro" id="IPR022198">
    <property type="entry name" value="DUF3723"/>
</dbReference>
<accession>A0A9P8SHA3</accession>
<evidence type="ECO:0000313" key="2">
    <source>
        <dbReference type="Proteomes" id="UP000824596"/>
    </source>
</evidence>
<proteinExistence type="predicted"/>
<keyword evidence="2" id="KW-1185">Reference proteome</keyword>
<dbReference type="Pfam" id="PF12520">
    <property type="entry name" value="DUF3723"/>
    <property type="match status" value="1"/>
</dbReference>
<organism evidence="1 2">
    <name type="scientific">Hirsutella rhossiliensis</name>
    <dbReference type="NCBI Taxonomy" id="111463"/>
    <lineage>
        <taxon>Eukaryota</taxon>
        <taxon>Fungi</taxon>
        <taxon>Dikarya</taxon>
        <taxon>Ascomycota</taxon>
        <taxon>Pezizomycotina</taxon>
        <taxon>Sordariomycetes</taxon>
        <taxon>Hypocreomycetidae</taxon>
        <taxon>Hypocreales</taxon>
        <taxon>Ophiocordycipitaceae</taxon>
        <taxon>Hirsutella</taxon>
    </lineage>
</organism>
<evidence type="ECO:0000313" key="1">
    <source>
        <dbReference type="EMBL" id="KAH0961325.1"/>
    </source>
</evidence>
<dbReference type="EMBL" id="JAIZPD010000008">
    <property type="protein sequence ID" value="KAH0961325.1"/>
    <property type="molecule type" value="Genomic_DNA"/>
</dbReference>
<dbReference type="OrthoDB" id="4227485at2759"/>
<dbReference type="RefSeq" id="XP_044718838.1">
    <property type="nucleotide sequence ID" value="XM_044865874.1"/>
</dbReference>
<sequence length="179" mass="20336">MSLPGWPVRILVFRLHHPEAPRFAFAEASSDRAEREDILALSRTKADETVFNILQKPIDRQIAEQALFTARKPDQYHYCDQEECIQQILGAFAAAIPSPRSSGLVAGQEVTREHDQPPKRYGRPNALDHDYDKAHLFLPQMQDEVDVERKEIDSLYSHAPKSQFARRTCSHSASEIGAQ</sequence>
<protein>
    <submittedName>
        <fullName evidence="1">Uncharacterized protein</fullName>
    </submittedName>
</protein>
<dbReference type="GeneID" id="68356532"/>
<dbReference type="Proteomes" id="UP000824596">
    <property type="component" value="Unassembled WGS sequence"/>
</dbReference>
<dbReference type="AlphaFoldDB" id="A0A9P8SHA3"/>
<name>A0A9P8SHA3_9HYPO</name>
<gene>
    <name evidence="1" type="ORF">HRG_07403</name>
</gene>